<dbReference type="Pfam" id="PF04983">
    <property type="entry name" value="RNA_pol_Rpb1_3"/>
    <property type="match status" value="1"/>
</dbReference>
<protein>
    <recommendedName>
        <fullName evidence="7">DNA-directed RNA polymerase subunit beta'</fullName>
        <shortName evidence="7">RNAP subunit beta'</shortName>
        <ecNumber evidence="7">2.7.7.6</ecNumber>
    </recommendedName>
    <alternativeName>
        <fullName evidence="7">RNA polymerase subunit beta'</fullName>
    </alternativeName>
    <alternativeName>
        <fullName evidence="7">Transcriptase subunit beta'</fullName>
    </alternativeName>
</protein>
<keyword evidence="4 7" id="KW-0479">Metal-binding</keyword>
<dbReference type="Pfam" id="PF05000">
    <property type="entry name" value="RNA_pol_Rpb1_4"/>
    <property type="match status" value="1"/>
</dbReference>
<comment type="cofactor">
    <cofactor evidence="7">
        <name>Zn(2+)</name>
        <dbReference type="ChEBI" id="CHEBI:29105"/>
    </cofactor>
    <text evidence="7">Binds 2 Zn(2+) ions per subunit.</text>
</comment>
<sequence>MKDLLKFLKQQNKTEEFDNIRIGLASPDMIRSWSYGEVKKPETINYRTFKPERDGLFCARIFGPVKDYECLCGKYKRLKHRGVICEKCGVEVTLTKVRRERMGHIELASPVAHIWFLKSLPSRIGLMLDMTLRDIERVLYFESYVVTEPGMTTLERSQLLTEEEYLDSLEEHGDEFEAKMGAEAVFELLKALDVDSDVAAMREELPSINSETKRKKITKRLKLLESFQQSGNKPEWMIMTVLPVLPPDLRPLVPLDGGRFATSDLNDLYRRVINRNNRLKRLLDLAAPDIIVRNEKRMLQEAVDALLDNGRRGRAITGSNKRPLKSLADMIKGKQGRFRQNLLGKRVDYSGRSVITVGPTLRLHQCGLPKKMALELFKPFIYGKLEGRGLATTIKAAKKLVEREAPEVWDVLDEVIREHPVLLNRAPTLHRLGIQAFEPTLIEGKAIQLHPLVCAAYNADFDGDQMAVHVPLTIEAQLESRALMMSTNNILSPANGEPIIVPSQDVVLGLYYLTRDRINGKGEGMVFTSPHEAEKAYRTETAELHARVKVRITEFDIDADGNKTEKVTLTDTTVGRAILSLILPKGLPFELINQPMGKKQISRLLNACYRRLGLKDTVIAADQIMYTGFHYAMIAGASVGIDDMVIPDAKKDIIEGAEAEVHEIQEQFQSGLVTAGERYNKVIDIWSNANEKVAKAMMDNLKSETVVNRDGENEEQQSFNSVYMMADSGARGSAAQIRQLAGMRGLMAKPDGSIIETPITANFREGLNVLQYFISTHGARKGLADTALKTANSGYLTRRLVDVAQDLVINNEDCGTFEGVKMTPLIEGGDVVEPLRERVLGRTVSEDVLKPGTEEVLIERNVLLDEKLVDLLEANSVDQVNVRSVITCDNDFGVCGKCYGRDLARGHMVGIGEAVGVIAAQSIGEPGTQLTMRTFHIGGAASRASAENSVQIKTAGTLKLHNAKFVRNVDEKVVIVSRSTEITIIDEQGREKERYKVPYGAMLSVDEGSAVQAGDIVANWDPHSHPIITERPAKISFADIDDSNTEVQQDELTGLTRIVVKDLAKVNAKEPKLILESDEVGLQEIRLPSFTTIEAKEGSTANAGDVLARIPQESSKTRDITGGLPRVADLFEARKPKEPAILAEVSGTIGFGKETKGKKRLVITPKEGDQYEEMIPKWRQLNVFEGETVERGEVIADGPESPHDILRLRGISAVSNYIVNEVQEVYRLQGVKINDKHIEVVIRQMLRKCLITSPGDSQFLEGEQVEVSAVKIANRELEKQGKMPAKYETQLLGITKASLSTESFISAASFQETTRVLTEAAVQGKEDELRGLKENVIVGRLIPAGTGFAYHKRRAEARMADQFEDPSVSAAEAEQALTEALNAEVAESSMGGVEDTPGNE</sequence>
<evidence type="ECO:0000256" key="5">
    <source>
        <dbReference type="ARBA" id="ARBA00023163"/>
    </source>
</evidence>
<evidence type="ECO:0000256" key="1">
    <source>
        <dbReference type="ARBA" id="ARBA00022478"/>
    </source>
</evidence>
<dbReference type="CDD" id="cd02655">
    <property type="entry name" value="RNAP_beta'_C"/>
    <property type="match status" value="1"/>
</dbReference>
<evidence type="ECO:0000313" key="11">
    <source>
        <dbReference type="Proteomes" id="UP001652504"/>
    </source>
</evidence>
<dbReference type="SUPFAM" id="SSF64484">
    <property type="entry name" value="beta and beta-prime subunits of DNA dependent RNA-polymerase"/>
    <property type="match status" value="1"/>
</dbReference>
<name>A0ABT3ACL2_9ALTE</name>
<dbReference type="CDD" id="cd01609">
    <property type="entry name" value="RNAP_beta'_N"/>
    <property type="match status" value="1"/>
</dbReference>
<dbReference type="InterPro" id="IPR044893">
    <property type="entry name" value="RNA_pol_Rpb1_clamp_domain"/>
</dbReference>
<evidence type="ECO:0000256" key="4">
    <source>
        <dbReference type="ARBA" id="ARBA00022723"/>
    </source>
</evidence>
<dbReference type="SMART" id="SM00663">
    <property type="entry name" value="RPOLA_N"/>
    <property type="match status" value="1"/>
</dbReference>
<keyword evidence="7" id="KW-0460">Magnesium</keyword>
<feature type="binding site" evidence="7">
    <location>
        <position position="814"/>
    </location>
    <ligand>
        <name>Zn(2+)</name>
        <dbReference type="ChEBI" id="CHEBI:29105"/>
        <label>2</label>
    </ligand>
</feature>
<comment type="similarity">
    <text evidence="7 8">Belongs to the RNA polymerase beta' chain family.</text>
</comment>
<dbReference type="RefSeq" id="WP_263713684.1">
    <property type="nucleotide sequence ID" value="NZ_JAOWKX010000010.1"/>
</dbReference>
<dbReference type="InterPro" id="IPR007066">
    <property type="entry name" value="RNA_pol_Rpb1_3"/>
</dbReference>
<feature type="binding site" evidence="7">
    <location>
        <position position="70"/>
    </location>
    <ligand>
        <name>Zn(2+)</name>
        <dbReference type="ChEBI" id="CHEBI:29105"/>
        <label>1</label>
    </ligand>
</feature>
<evidence type="ECO:0000256" key="2">
    <source>
        <dbReference type="ARBA" id="ARBA00022679"/>
    </source>
</evidence>
<dbReference type="Gene3D" id="2.40.50.100">
    <property type="match status" value="3"/>
</dbReference>
<dbReference type="InterPro" id="IPR007083">
    <property type="entry name" value="RNA_pol_Rpb1_4"/>
</dbReference>
<dbReference type="Gene3D" id="1.10.274.100">
    <property type="entry name" value="RNA polymerase Rpb1, domain 3"/>
    <property type="match status" value="1"/>
</dbReference>
<feature type="binding site" evidence="7">
    <location>
        <position position="88"/>
    </location>
    <ligand>
        <name>Zn(2+)</name>
        <dbReference type="ChEBI" id="CHEBI:29105"/>
        <label>1</label>
    </ligand>
</feature>
<dbReference type="InterPro" id="IPR038120">
    <property type="entry name" value="Rpb1_funnel_sf"/>
</dbReference>
<feature type="binding site" evidence="7">
    <location>
        <position position="898"/>
    </location>
    <ligand>
        <name>Zn(2+)</name>
        <dbReference type="ChEBI" id="CHEBI:29105"/>
        <label>2</label>
    </ligand>
</feature>
<reference evidence="10 11" key="1">
    <citation type="submission" date="2022-10" db="EMBL/GenBank/DDBJ databases">
        <title>Aestuariibacter sp. AA17 isolated from Montipora capitata coral fragment.</title>
        <authorList>
            <person name="Emsley S.A."/>
            <person name="Pfannmuller K.M."/>
            <person name="Loughran R.M."/>
            <person name="Shlafstein M."/>
            <person name="Papke E."/>
            <person name="Saw J.H."/>
            <person name="Ushijima B."/>
            <person name="Videau P."/>
        </authorList>
    </citation>
    <scope>NUCLEOTIDE SEQUENCE [LARGE SCALE GENOMIC DNA]</scope>
    <source>
        <strain evidence="10 11">AA17</strain>
    </source>
</reference>
<evidence type="ECO:0000259" key="9">
    <source>
        <dbReference type="SMART" id="SM00663"/>
    </source>
</evidence>
<feature type="binding site" evidence="7">
    <location>
        <position position="72"/>
    </location>
    <ligand>
        <name>Zn(2+)</name>
        <dbReference type="ChEBI" id="CHEBI:29105"/>
        <label>1</label>
    </ligand>
</feature>
<dbReference type="InterPro" id="IPR045867">
    <property type="entry name" value="DNA-dir_RpoC_beta_prime"/>
</dbReference>
<comment type="caution">
    <text evidence="10">The sequence shown here is derived from an EMBL/GenBank/DDBJ whole genome shotgun (WGS) entry which is preliminary data.</text>
</comment>
<evidence type="ECO:0000256" key="7">
    <source>
        <dbReference type="HAMAP-Rule" id="MF_01322"/>
    </source>
</evidence>
<feature type="binding site" evidence="7">
    <location>
        <position position="464"/>
    </location>
    <ligand>
        <name>Mg(2+)</name>
        <dbReference type="ChEBI" id="CHEBI:18420"/>
    </ligand>
</feature>
<comment type="catalytic activity">
    <reaction evidence="6 7 8">
        <text>RNA(n) + a ribonucleoside 5'-triphosphate = RNA(n+1) + diphosphate</text>
        <dbReference type="Rhea" id="RHEA:21248"/>
        <dbReference type="Rhea" id="RHEA-COMP:14527"/>
        <dbReference type="Rhea" id="RHEA-COMP:17342"/>
        <dbReference type="ChEBI" id="CHEBI:33019"/>
        <dbReference type="ChEBI" id="CHEBI:61557"/>
        <dbReference type="ChEBI" id="CHEBI:140395"/>
        <dbReference type="EC" id="2.7.7.6"/>
    </reaction>
</comment>
<evidence type="ECO:0000256" key="6">
    <source>
        <dbReference type="ARBA" id="ARBA00048552"/>
    </source>
</evidence>
<keyword evidence="11" id="KW-1185">Reference proteome</keyword>
<dbReference type="EMBL" id="JAOWKX010000010">
    <property type="protein sequence ID" value="MCV2886398.1"/>
    <property type="molecule type" value="Genomic_DNA"/>
</dbReference>
<dbReference type="Pfam" id="PF04997">
    <property type="entry name" value="RNA_pol_Rpb1_1"/>
    <property type="match status" value="1"/>
</dbReference>
<dbReference type="PANTHER" id="PTHR19376">
    <property type="entry name" value="DNA-DIRECTED RNA POLYMERASE"/>
    <property type="match status" value="1"/>
</dbReference>
<keyword evidence="1 7" id="KW-0240">DNA-directed RNA polymerase</keyword>
<feature type="binding site" evidence="7">
    <location>
        <position position="895"/>
    </location>
    <ligand>
        <name>Zn(2+)</name>
        <dbReference type="ChEBI" id="CHEBI:29105"/>
        <label>2</label>
    </ligand>
</feature>
<keyword evidence="3 7" id="KW-0548">Nucleotidyltransferase</keyword>
<gene>
    <name evidence="7 10" type="primary">rpoC</name>
    <name evidence="10" type="ORF">OE749_17015</name>
</gene>
<dbReference type="Gene3D" id="1.10.132.30">
    <property type="match status" value="1"/>
</dbReference>
<dbReference type="EC" id="2.7.7.6" evidence="7"/>
<dbReference type="GO" id="GO:0003899">
    <property type="term" value="F:DNA-directed RNA polymerase activity"/>
    <property type="evidence" value="ECO:0007669"/>
    <property type="project" value="UniProtKB-EC"/>
</dbReference>
<dbReference type="Gene3D" id="1.10.150.390">
    <property type="match status" value="1"/>
</dbReference>
<organism evidence="10 11">
    <name type="scientific">Fluctibacter corallii</name>
    <dbReference type="NCBI Taxonomy" id="2984329"/>
    <lineage>
        <taxon>Bacteria</taxon>
        <taxon>Pseudomonadati</taxon>
        <taxon>Pseudomonadota</taxon>
        <taxon>Gammaproteobacteria</taxon>
        <taxon>Alteromonadales</taxon>
        <taxon>Alteromonadaceae</taxon>
        <taxon>Fluctibacter</taxon>
    </lineage>
</organism>
<dbReference type="GO" id="GO:0000428">
    <property type="term" value="C:DNA-directed RNA polymerase complex"/>
    <property type="evidence" value="ECO:0007669"/>
    <property type="project" value="UniProtKB-KW"/>
</dbReference>
<dbReference type="PANTHER" id="PTHR19376:SF54">
    <property type="entry name" value="DNA-DIRECTED RNA POLYMERASE SUBUNIT BETA"/>
    <property type="match status" value="1"/>
</dbReference>
<accession>A0ABT3ACL2</accession>
<evidence type="ECO:0000256" key="3">
    <source>
        <dbReference type="ARBA" id="ARBA00022695"/>
    </source>
</evidence>
<dbReference type="InterPro" id="IPR007080">
    <property type="entry name" value="RNA_pol_Rpb1_1"/>
</dbReference>
<dbReference type="InterPro" id="IPR012754">
    <property type="entry name" value="DNA-dir_RpoC_beta_prime_bact"/>
</dbReference>
<dbReference type="Pfam" id="PF00623">
    <property type="entry name" value="RNA_pol_Rpb1_2"/>
    <property type="match status" value="2"/>
</dbReference>
<dbReference type="Gene3D" id="2.40.40.20">
    <property type="match status" value="1"/>
</dbReference>
<dbReference type="Pfam" id="PF04998">
    <property type="entry name" value="RNA_pol_Rpb1_5"/>
    <property type="match status" value="1"/>
</dbReference>
<comment type="subunit">
    <text evidence="7">The RNAP catalytic core consists of 2 alpha, 1 beta, 1 beta' and 1 omega subunit. When a sigma factor is associated with the core the holoenzyme is formed, which can initiate transcription.</text>
</comment>
<feature type="binding site" evidence="7">
    <location>
        <position position="460"/>
    </location>
    <ligand>
        <name>Mg(2+)</name>
        <dbReference type="ChEBI" id="CHEBI:18420"/>
    </ligand>
</feature>
<dbReference type="Gene3D" id="4.10.860.120">
    <property type="entry name" value="RNA polymerase II, clamp domain"/>
    <property type="match status" value="1"/>
</dbReference>
<feature type="domain" description="RNA polymerase N-terminal" evidence="9">
    <location>
        <begin position="235"/>
        <end position="514"/>
    </location>
</feature>
<dbReference type="Proteomes" id="UP001652504">
    <property type="component" value="Unassembled WGS sequence"/>
</dbReference>
<dbReference type="InterPro" id="IPR042102">
    <property type="entry name" value="RNA_pol_Rpb1_3_sf"/>
</dbReference>
<evidence type="ECO:0000256" key="8">
    <source>
        <dbReference type="RuleBase" id="RU004279"/>
    </source>
</evidence>
<dbReference type="Gene3D" id="1.10.40.90">
    <property type="match status" value="1"/>
</dbReference>
<keyword evidence="5 7" id="KW-0804">Transcription</keyword>
<comment type="function">
    <text evidence="7 8">DNA-dependent RNA polymerase catalyzes the transcription of DNA into RNA using the four ribonucleoside triphosphates as substrates.</text>
</comment>
<feature type="binding site" evidence="7">
    <location>
        <position position="85"/>
    </location>
    <ligand>
        <name>Zn(2+)</name>
        <dbReference type="ChEBI" id="CHEBI:29105"/>
        <label>1</label>
    </ligand>
</feature>
<evidence type="ECO:0000313" key="10">
    <source>
        <dbReference type="EMBL" id="MCV2886398.1"/>
    </source>
</evidence>
<comment type="cofactor">
    <cofactor evidence="7">
        <name>Mg(2+)</name>
        <dbReference type="ChEBI" id="CHEBI:18420"/>
    </cofactor>
    <text evidence="7">Binds 1 Mg(2+) ion per subunit.</text>
</comment>
<dbReference type="InterPro" id="IPR000722">
    <property type="entry name" value="RNA_pol_asu"/>
</dbReference>
<dbReference type="NCBIfam" id="TIGR02386">
    <property type="entry name" value="rpoC_TIGR"/>
    <property type="match status" value="1"/>
</dbReference>
<proteinExistence type="inferred from homology"/>
<dbReference type="InterPro" id="IPR007081">
    <property type="entry name" value="RNA_pol_Rpb1_5"/>
</dbReference>
<keyword evidence="2 7" id="KW-0808">Transferase</keyword>
<feature type="binding site" evidence="7">
    <location>
        <position position="462"/>
    </location>
    <ligand>
        <name>Mg(2+)</name>
        <dbReference type="ChEBI" id="CHEBI:18420"/>
    </ligand>
</feature>
<dbReference type="Gene3D" id="1.10.1790.20">
    <property type="match status" value="1"/>
</dbReference>
<dbReference type="HAMAP" id="MF_01322">
    <property type="entry name" value="RNApol_bact_RpoC"/>
    <property type="match status" value="1"/>
</dbReference>
<keyword evidence="7" id="KW-0862">Zinc</keyword>
<feature type="binding site" evidence="7">
    <location>
        <position position="888"/>
    </location>
    <ligand>
        <name>Zn(2+)</name>
        <dbReference type="ChEBI" id="CHEBI:29105"/>
        <label>2</label>
    </ligand>
</feature>
<dbReference type="InterPro" id="IPR006592">
    <property type="entry name" value="RNA_pol_N"/>
</dbReference>